<dbReference type="InterPro" id="IPR043993">
    <property type="entry name" value="T4SS_pilin"/>
</dbReference>
<reference evidence="2 3" key="1">
    <citation type="journal article" date="2016" name="Nat. Commun.">
        <title>Thousands of microbial genomes shed light on interconnected biogeochemical processes in an aquifer system.</title>
        <authorList>
            <person name="Anantharaman K."/>
            <person name="Brown C.T."/>
            <person name="Hug L.A."/>
            <person name="Sharon I."/>
            <person name="Castelle C.J."/>
            <person name="Probst A.J."/>
            <person name="Thomas B.C."/>
            <person name="Singh A."/>
            <person name="Wilkins M.J."/>
            <person name="Karaoz U."/>
            <person name="Brodie E.L."/>
            <person name="Williams K.H."/>
            <person name="Hubbard S.S."/>
            <person name="Banfield J.F."/>
        </authorList>
    </citation>
    <scope>NUCLEOTIDE SEQUENCE [LARGE SCALE GENOMIC DNA]</scope>
</reference>
<dbReference type="AlphaFoldDB" id="A0A1F7HDV5"/>
<name>A0A1F7HDV5_9BACT</name>
<keyword evidence="1" id="KW-1133">Transmembrane helix</keyword>
<sequence>MLSLFSFTANAQIQKISESGCVTSDGVPTLKCLEVVFSNVLVLASAIVVLILFIMFVVGSFLYLTSRGDPEGIKKAQGTIKFALIGLLLFMGSYLILNIINVVFGLKGDLMKFEIPENLP</sequence>
<comment type="caution">
    <text evidence="2">The sequence shown here is derived from an EMBL/GenBank/DDBJ whole genome shotgun (WGS) entry which is preliminary data.</text>
</comment>
<keyword evidence="1" id="KW-0472">Membrane</keyword>
<protein>
    <submittedName>
        <fullName evidence="2">Uncharacterized protein</fullName>
    </submittedName>
</protein>
<feature type="transmembrane region" description="Helical" evidence="1">
    <location>
        <begin position="35"/>
        <end position="64"/>
    </location>
</feature>
<dbReference type="Proteomes" id="UP000177027">
    <property type="component" value="Unassembled WGS sequence"/>
</dbReference>
<keyword evidence="1" id="KW-0812">Transmembrane</keyword>
<evidence type="ECO:0000256" key="1">
    <source>
        <dbReference type="SAM" id="Phobius"/>
    </source>
</evidence>
<evidence type="ECO:0000313" key="2">
    <source>
        <dbReference type="EMBL" id="OGK29480.1"/>
    </source>
</evidence>
<evidence type="ECO:0000313" key="3">
    <source>
        <dbReference type="Proteomes" id="UP000177027"/>
    </source>
</evidence>
<accession>A0A1F7HDV5</accession>
<dbReference type="EMBL" id="MFZS01000001">
    <property type="protein sequence ID" value="OGK29480.1"/>
    <property type="molecule type" value="Genomic_DNA"/>
</dbReference>
<dbReference type="Pfam" id="PF18895">
    <property type="entry name" value="T4SS_pilin"/>
    <property type="match status" value="1"/>
</dbReference>
<feature type="transmembrane region" description="Helical" evidence="1">
    <location>
        <begin position="84"/>
        <end position="104"/>
    </location>
</feature>
<organism evidence="2 3">
    <name type="scientific">Candidatus Roizmanbacteria bacterium RIFCSPHIGHO2_02_FULL_40_9</name>
    <dbReference type="NCBI Taxonomy" id="1802042"/>
    <lineage>
        <taxon>Bacteria</taxon>
        <taxon>Candidatus Roizmaniibacteriota</taxon>
    </lineage>
</organism>
<proteinExistence type="predicted"/>
<gene>
    <name evidence="2" type="ORF">A3D06_00030</name>
</gene>